<comment type="caution">
    <text evidence="2">The sequence shown here is derived from an EMBL/GenBank/DDBJ whole genome shotgun (WGS) entry which is preliminary data.</text>
</comment>
<gene>
    <name evidence="2" type="ORF">PMIN01_13519</name>
</gene>
<evidence type="ECO:0000313" key="2">
    <source>
        <dbReference type="EMBL" id="KAF9728386.1"/>
    </source>
</evidence>
<proteinExistence type="predicted"/>
<name>A0A9P6G4B0_9PLEO</name>
<feature type="region of interest" description="Disordered" evidence="1">
    <location>
        <begin position="53"/>
        <end position="79"/>
    </location>
</feature>
<dbReference type="AlphaFoldDB" id="A0A9P6G4B0"/>
<protein>
    <submittedName>
        <fullName evidence="2">Uncharacterized protein</fullName>
    </submittedName>
</protein>
<reference evidence="2" key="1">
    <citation type="journal article" date="2020" name="Mol. Plant Microbe Interact.">
        <title>Genome Sequence of the Biocontrol Agent Coniothyrium minitans strain Conio (IMI 134523).</title>
        <authorList>
            <person name="Patel D."/>
            <person name="Shittu T.A."/>
            <person name="Baroncelli R."/>
            <person name="Muthumeenakshi S."/>
            <person name="Osborne T.H."/>
            <person name="Janganan T.K."/>
            <person name="Sreenivasaprasad S."/>
        </authorList>
    </citation>
    <scope>NUCLEOTIDE SEQUENCE</scope>
    <source>
        <strain evidence="2">Conio</strain>
    </source>
</reference>
<accession>A0A9P6G4B0</accession>
<evidence type="ECO:0000313" key="3">
    <source>
        <dbReference type="Proteomes" id="UP000756921"/>
    </source>
</evidence>
<sequence length="165" mass="17558">MRIGPASIPRPSAELSQITLPRSNVVAQARGPKEVGYGTQGADDAAETCHSVRLGPEHPSTLAGTSDLAGGGAPRSVRRGGIDEQVVAGAARKEPVAEHAGTFLSVYGPAQNLANRRHYEESVLCERAYRTVRGNEHRRLMRVANIFVNGYVARPGSDCLSSLDI</sequence>
<organism evidence="2 3">
    <name type="scientific">Paraphaeosphaeria minitans</name>
    <dbReference type="NCBI Taxonomy" id="565426"/>
    <lineage>
        <taxon>Eukaryota</taxon>
        <taxon>Fungi</taxon>
        <taxon>Dikarya</taxon>
        <taxon>Ascomycota</taxon>
        <taxon>Pezizomycotina</taxon>
        <taxon>Dothideomycetes</taxon>
        <taxon>Pleosporomycetidae</taxon>
        <taxon>Pleosporales</taxon>
        <taxon>Massarineae</taxon>
        <taxon>Didymosphaeriaceae</taxon>
        <taxon>Paraphaeosphaeria</taxon>
    </lineage>
</organism>
<dbReference type="Proteomes" id="UP000756921">
    <property type="component" value="Unassembled WGS sequence"/>
</dbReference>
<keyword evidence="3" id="KW-1185">Reference proteome</keyword>
<evidence type="ECO:0000256" key="1">
    <source>
        <dbReference type="SAM" id="MobiDB-lite"/>
    </source>
</evidence>
<dbReference type="EMBL" id="WJXW01000020">
    <property type="protein sequence ID" value="KAF9728386.1"/>
    <property type="molecule type" value="Genomic_DNA"/>
</dbReference>